<accession>A0A221UUA0</accession>
<dbReference type="EMBL" id="CP022515">
    <property type="protein sequence ID" value="ASO04471.1"/>
    <property type="molecule type" value="Genomic_DNA"/>
</dbReference>
<evidence type="ECO:0000313" key="1">
    <source>
        <dbReference type="EMBL" id="ASO04471.1"/>
    </source>
</evidence>
<dbReference type="eggNOG" id="ENOG50332W8">
    <property type="taxonomic scope" value="Bacteria"/>
</dbReference>
<evidence type="ECO:0000313" key="2">
    <source>
        <dbReference type="Proteomes" id="UP000204551"/>
    </source>
</evidence>
<protein>
    <submittedName>
        <fullName evidence="1">Secreted protein</fullName>
    </submittedName>
</protein>
<dbReference type="Proteomes" id="UP000204551">
    <property type="component" value="Chromosome"/>
</dbReference>
<dbReference type="STRING" id="616991.GCA_000733925_04098"/>
<proteinExistence type="predicted"/>
<dbReference type="AlphaFoldDB" id="A0A221UUA0"/>
<dbReference type="KEGG" id="aalg:AREALGSMS7_00995"/>
<dbReference type="RefSeq" id="WP_093977469.1">
    <property type="nucleotide sequence ID" value="NZ_CP022515.1"/>
</dbReference>
<gene>
    <name evidence="1" type="ORF">AREALGSMS7_00995</name>
</gene>
<name>A0A221UUA0_9FLAO</name>
<organism evidence="1 2">
    <name type="scientific">Arenibacter algicola</name>
    <dbReference type="NCBI Taxonomy" id="616991"/>
    <lineage>
        <taxon>Bacteria</taxon>
        <taxon>Pseudomonadati</taxon>
        <taxon>Bacteroidota</taxon>
        <taxon>Flavobacteriia</taxon>
        <taxon>Flavobacteriales</taxon>
        <taxon>Flavobacteriaceae</taxon>
        <taxon>Arenibacter</taxon>
    </lineage>
</organism>
<sequence length="206" mass="22291">MRLVAVVFFLLGSCTLEAQKKVVKAIENPNFSFVQIDGRNCFSLALETVDSPKITVEASIDGEYLQDLLVSVKQEGTTALVSTGFQPNFVFPNDKLSAHKVISISLKISIPKDLDVNVYGTSTNVGVTGDYAKLKISLSDGKCILNGRGENVEINTQSGNIELITNDAQIMASTKYGKIKREAIASGDDHFTLNSVTGNISIRKTE</sequence>
<reference evidence="1 2" key="1">
    <citation type="submission" date="2017-07" db="EMBL/GenBank/DDBJ databases">
        <title>Genome Sequence of Arenibacter algicola Strain SMS7 Isolated from a culture of the Diatom Skeletonema marinoi.</title>
        <authorList>
            <person name="Topel M."/>
            <person name="Pinder M.I.M."/>
            <person name="Johansson O.N."/>
            <person name="Kourtchenko O."/>
            <person name="Godhe A."/>
            <person name="Clarke A.K."/>
        </authorList>
    </citation>
    <scope>NUCLEOTIDE SEQUENCE [LARGE SCALE GENOMIC DNA]</scope>
    <source>
        <strain evidence="1 2">SMS7</strain>
    </source>
</reference>